<dbReference type="GO" id="GO:0046983">
    <property type="term" value="F:protein dimerization activity"/>
    <property type="evidence" value="ECO:0007669"/>
    <property type="project" value="InterPro"/>
</dbReference>
<evidence type="ECO:0000313" key="9">
    <source>
        <dbReference type="EMBL" id="MBA4650694.1"/>
    </source>
</evidence>
<sequence>MLSRANSIGWMGEREEEESTVSSFKSMLEVETDWYNTISNPPTITFSPTNNHSQQQQQQQSVADNLLLNPIDSSASCSPSPSVFNSSTLDPSQLSFFLPSKPSIFSNPLPQSLDLGCGSNGIFPENHQIGDLVNRGGVSVGGVLGGFSEFGSLSQMGSTNLGSNSQFNTAHFFSMAQNGDAFNHSGSRFGGFDEGLGNSVFMNRASKLLKPLDNSAPIGSQPTLFQKRAALRKNFANVSGNLLNSGSDSGLISNGGDGDISKLKNSGGDSDNKRVENLSFDGSGFSYDSDDFTENNTVATNSNAGGEGARNGASNSNANSALTGVGGDSKGKKKGLPAKNLMAERRRRKKLNDRLYMLRSVVPKISKMDRASILGDAIDYLKELLQKINDLHNELESNPPAASLTQTTSFHPLTPTMPNLPSRIKEELCPSSLPSPNGQPARIEVRLREGRAVNIHMFCGRRPGLLLSTMRALDGLGLDIQQAVISCFNGFAMDIFRAEQCKDGQEVHPEQIKGLLLDIATFHGSTIVGDCDM</sequence>
<dbReference type="Gene3D" id="4.10.280.10">
    <property type="entry name" value="Helix-loop-helix DNA-binding domain"/>
    <property type="match status" value="1"/>
</dbReference>
<organism evidence="9">
    <name type="scientific">Opuntia streptacantha</name>
    <name type="common">Prickly pear cactus</name>
    <name type="synonym">Opuntia cardona</name>
    <dbReference type="NCBI Taxonomy" id="393608"/>
    <lineage>
        <taxon>Eukaryota</taxon>
        <taxon>Viridiplantae</taxon>
        <taxon>Streptophyta</taxon>
        <taxon>Embryophyta</taxon>
        <taxon>Tracheophyta</taxon>
        <taxon>Spermatophyta</taxon>
        <taxon>Magnoliopsida</taxon>
        <taxon>eudicotyledons</taxon>
        <taxon>Gunneridae</taxon>
        <taxon>Pentapetalae</taxon>
        <taxon>Caryophyllales</taxon>
        <taxon>Cactineae</taxon>
        <taxon>Cactaceae</taxon>
        <taxon>Opuntioideae</taxon>
        <taxon>Opuntia</taxon>
    </lineage>
</organism>
<dbReference type="GO" id="GO:0005634">
    <property type="term" value="C:nucleus"/>
    <property type="evidence" value="ECO:0007669"/>
    <property type="project" value="UniProtKB-SubCell"/>
</dbReference>
<evidence type="ECO:0000256" key="1">
    <source>
        <dbReference type="ARBA" id="ARBA00004123"/>
    </source>
</evidence>
<evidence type="ECO:0000256" key="6">
    <source>
        <dbReference type="ARBA" id="ARBA00023242"/>
    </source>
</evidence>
<proteinExistence type="predicted"/>
<dbReference type="PROSITE" id="PS50888">
    <property type="entry name" value="BHLH"/>
    <property type="match status" value="1"/>
</dbReference>
<feature type="domain" description="BHLH" evidence="8">
    <location>
        <begin position="335"/>
        <end position="384"/>
    </location>
</feature>
<keyword evidence="4" id="KW-0238">DNA-binding</keyword>
<dbReference type="InterPro" id="IPR054502">
    <property type="entry name" value="bHLH-TF_ACT-like_plant"/>
</dbReference>
<evidence type="ECO:0000256" key="2">
    <source>
        <dbReference type="ARBA" id="ARBA00022473"/>
    </source>
</evidence>
<feature type="region of interest" description="Disordered" evidence="7">
    <location>
        <begin position="291"/>
        <end position="338"/>
    </location>
</feature>
<evidence type="ECO:0000256" key="5">
    <source>
        <dbReference type="ARBA" id="ARBA00023163"/>
    </source>
</evidence>
<evidence type="ECO:0000256" key="4">
    <source>
        <dbReference type="ARBA" id="ARBA00023125"/>
    </source>
</evidence>
<dbReference type="EMBL" id="GISG01166086">
    <property type="protein sequence ID" value="MBA4650694.1"/>
    <property type="molecule type" value="Transcribed_RNA"/>
</dbReference>
<comment type="subcellular location">
    <subcellularLocation>
        <location evidence="1">Nucleus</location>
    </subcellularLocation>
</comment>
<feature type="region of interest" description="Disordered" evidence="7">
    <location>
        <begin position="1"/>
        <end position="21"/>
    </location>
</feature>
<dbReference type="CDD" id="cd11443">
    <property type="entry name" value="bHLH_AtAMS_like"/>
    <property type="match status" value="1"/>
</dbReference>
<dbReference type="GO" id="GO:0003700">
    <property type="term" value="F:DNA-binding transcription factor activity"/>
    <property type="evidence" value="ECO:0007669"/>
    <property type="project" value="TreeGrafter"/>
</dbReference>
<dbReference type="InterPro" id="IPR011598">
    <property type="entry name" value="bHLH_dom"/>
</dbReference>
<dbReference type="SMART" id="SM00353">
    <property type="entry name" value="HLH"/>
    <property type="match status" value="1"/>
</dbReference>
<keyword evidence="6" id="KW-0539">Nucleus</keyword>
<dbReference type="FunFam" id="4.10.280.10:FF:000066">
    <property type="entry name" value="BHLH transcription factor"/>
    <property type="match status" value="1"/>
</dbReference>
<dbReference type="SUPFAM" id="SSF47459">
    <property type="entry name" value="HLH, helix-loop-helix DNA-binding domain"/>
    <property type="match status" value="1"/>
</dbReference>
<dbReference type="GO" id="GO:0043565">
    <property type="term" value="F:sequence-specific DNA binding"/>
    <property type="evidence" value="ECO:0007669"/>
    <property type="project" value="TreeGrafter"/>
</dbReference>
<evidence type="ECO:0000256" key="3">
    <source>
        <dbReference type="ARBA" id="ARBA00023015"/>
    </source>
</evidence>
<reference evidence="9" key="2">
    <citation type="submission" date="2020-07" db="EMBL/GenBank/DDBJ databases">
        <authorList>
            <person name="Vera ALvarez R."/>
            <person name="Arias-Moreno D.M."/>
            <person name="Jimenez-Jacinto V."/>
            <person name="Jimenez-Bremont J.F."/>
            <person name="Swaminathan K."/>
            <person name="Moose S.P."/>
            <person name="Guerrero-Gonzalez M.L."/>
            <person name="Marino-Ramirez L."/>
            <person name="Landsman D."/>
            <person name="Rodriguez-Kessler M."/>
            <person name="Delgado-Sanchez P."/>
        </authorList>
    </citation>
    <scope>NUCLEOTIDE SEQUENCE</scope>
    <source>
        <tissue evidence="9">Cladode</tissue>
    </source>
</reference>
<keyword evidence="3" id="KW-0805">Transcription regulation</keyword>
<dbReference type="PANTHER" id="PTHR31945:SF147">
    <property type="entry name" value="TRANSCRIPTION FACTOR ICE1-LIKE"/>
    <property type="match status" value="1"/>
</dbReference>
<dbReference type="Pfam" id="PF00010">
    <property type="entry name" value="HLH"/>
    <property type="match status" value="1"/>
</dbReference>
<keyword evidence="5" id="KW-0804">Transcription</keyword>
<keyword evidence="2" id="KW-0217">Developmental protein</keyword>
<feature type="compositionally biased region" description="Low complexity" evidence="7">
    <location>
        <begin position="310"/>
        <end position="321"/>
    </location>
</feature>
<accession>A0A7C8ZSZ3</accession>
<dbReference type="CDD" id="cd04873">
    <property type="entry name" value="ACT_UUR-ACR-like"/>
    <property type="match status" value="1"/>
</dbReference>
<evidence type="ECO:0000259" key="8">
    <source>
        <dbReference type="PROSITE" id="PS50888"/>
    </source>
</evidence>
<protein>
    <recommendedName>
        <fullName evidence="8">BHLH domain-containing protein</fullName>
    </recommendedName>
</protein>
<feature type="compositionally biased region" description="Polar residues" evidence="7">
    <location>
        <begin position="39"/>
        <end position="53"/>
    </location>
</feature>
<reference evidence="9" key="1">
    <citation type="journal article" date="2013" name="J. Plant Res.">
        <title>Effect of fungi and light on seed germination of three Opuntia species from semiarid lands of central Mexico.</title>
        <authorList>
            <person name="Delgado-Sanchez P."/>
            <person name="Jimenez-Bremont J.F."/>
            <person name="Guerrero-Gonzalez Mde L."/>
            <person name="Flores J."/>
        </authorList>
    </citation>
    <scope>NUCLEOTIDE SEQUENCE</scope>
    <source>
        <tissue evidence="9">Cladode</tissue>
    </source>
</reference>
<name>A0A7C8ZSZ3_OPUST</name>
<feature type="region of interest" description="Disordered" evidence="7">
    <location>
        <begin position="39"/>
        <end position="61"/>
    </location>
</feature>
<dbReference type="AlphaFoldDB" id="A0A7C8ZSZ3"/>
<dbReference type="InterPro" id="IPR036638">
    <property type="entry name" value="HLH_DNA-bd_sf"/>
</dbReference>
<dbReference type="PANTHER" id="PTHR31945">
    <property type="entry name" value="TRANSCRIPTION FACTOR SCREAM2-RELATED"/>
    <property type="match status" value="1"/>
</dbReference>
<evidence type="ECO:0000256" key="7">
    <source>
        <dbReference type="SAM" id="MobiDB-lite"/>
    </source>
</evidence>
<dbReference type="Pfam" id="PF22754">
    <property type="entry name" value="bHLH-TF_ACT-like_plant"/>
    <property type="match status" value="1"/>
</dbReference>
<dbReference type="InterPro" id="IPR051358">
    <property type="entry name" value="TF_AMS/ICE1/BHLH6-like"/>
</dbReference>